<name>A0A256FZX1_9HYPH</name>
<gene>
    <name evidence="2" type="ORF">CEV31_1754</name>
</gene>
<sequence length="286" mass="30946">MPNDNKIRANFFALVSSLDPNIFFDQFKRMRLRDFLIISFILTAVTPVLAATSEWTQTPGGKVRVVLDETNTSGELRGALQIDLNPGWKTYWRNPGDAGVPPQLNIEGGVSARIDFPAPVSFGAGDEGGIGYKHPVSLPLTFSVKPGQERLKGNAFLGVCDNICIPVQAEFDFPLSTKMAEQSPQAIAASTIVETAFDRLPSPATLEFGVKAAKREGNKAIFEVSLPDNQAPSALFVGSEQFNLSETIPDKKRFIATLQGKASQGAMIDYTLVQNGKAVSGQVRLD</sequence>
<organism evidence="2 3">
    <name type="scientific">Brucella thiophenivorans</name>
    <dbReference type="NCBI Taxonomy" id="571255"/>
    <lineage>
        <taxon>Bacteria</taxon>
        <taxon>Pseudomonadati</taxon>
        <taxon>Pseudomonadota</taxon>
        <taxon>Alphaproteobacteria</taxon>
        <taxon>Hyphomicrobiales</taxon>
        <taxon>Brucellaceae</taxon>
        <taxon>Brucella/Ochrobactrum group</taxon>
        <taxon>Brucella</taxon>
    </lineage>
</organism>
<dbReference type="AlphaFoldDB" id="A0A256FZX1"/>
<evidence type="ECO:0000313" key="2">
    <source>
        <dbReference type="EMBL" id="OYR20328.1"/>
    </source>
</evidence>
<dbReference type="EMBL" id="NNRJ01000015">
    <property type="protein sequence ID" value="OYR20328.1"/>
    <property type="molecule type" value="Genomic_DNA"/>
</dbReference>
<evidence type="ECO:0000313" key="3">
    <source>
        <dbReference type="Proteomes" id="UP000215590"/>
    </source>
</evidence>
<evidence type="ECO:0000259" key="1">
    <source>
        <dbReference type="Pfam" id="PF11412"/>
    </source>
</evidence>
<reference evidence="2 3" key="1">
    <citation type="submission" date="2017-07" db="EMBL/GenBank/DDBJ databases">
        <title>Phylogenetic study on the rhizospheric bacterium Ochrobactrum sp. A44.</title>
        <authorList>
            <person name="Krzyzanowska D.M."/>
            <person name="Ossowicki A."/>
            <person name="Rajewska M."/>
            <person name="Maciag T."/>
            <person name="Kaczynski Z."/>
            <person name="Czerwicka M."/>
            <person name="Jafra S."/>
        </authorList>
    </citation>
    <scope>NUCLEOTIDE SEQUENCE [LARGE SCALE GENOMIC DNA]</scope>
    <source>
        <strain evidence="2 3">DSM 7216</strain>
    </source>
</reference>
<feature type="domain" description="Thiol:disulfide interchange protein DsbD N-terminal" evidence="1">
    <location>
        <begin position="73"/>
        <end position="172"/>
    </location>
</feature>
<protein>
    <submittedName>
        <fullName evidence="2">Disulfide bond corrector DsbC family protein</fullName>
    </submittedName>
</protein>
<dbReference type="InterPro" id="IPR028250">
    <property type="entry name" value="DsbDN"/>
</dbReference>
<dbReference type="Pfam" id="PF11412">
    <property type="entry name" value="DsbD_N"/>
    <property type="match status" value="1"/>
</dbReference>
<comment type="caution">
    <text evidence="2">The sequence shown here is derived from an EMBL/GenBank/DDBJ whole genome shotgun (WGS) entry which is preliminary data.</text>
</comment>
<keyword evidence="3" id="KW-1185">Reference proteome</keyword>
<dbReference type="Proteomes" id="UP000215590">
    <property type="component" value="Unassembled WGS sequence"/>
</dbReference>
<accession>A0A256FZX1</accession>
<proteinExistence type="predicted"/>